<keyword evidence="3 5" id="KW-1133">Transmembrane helix</keyword>
<proteinExistence type="predicted"/>
<evidence type="ECO:0000313" key="6">
    <source>
        <dbReference type="EMBL" id="MBK4347690.1"/>
    </source>
</evidence>
<keyword evidence="7" id="KW-1185">Reference proteome</keyword>
<evidence type="ECO:0000313" key="7">
    <source>
        <dbReference type="Proteomes" id="UP000636458"/>
    </source>
</evidence>
<dbReference type="GO" id="GO:0016020">
    <property type="term" value="C:membrane"/>
    <property type="evidence" value="ECO:0007669"/>
    <property type="project" value="UniProtKB-SubCell"/>
</dbReference>
<comment type="caution">
    <text evidence="6">The sequence shown here is derived from an EMBL/GenBank/DDBJ whole genome shotgun (WGS) entry which is preliminary data.</text>
</comment>
<dbReference type="AlphaFoldDB" id="A0A934SRL7"/>
<protein>
    <submittedName>
        <fullName evidence="6">DoxX family protein</fullName>
    </submittedName>
</protein>
<gene>
    <name evidence="6" type="ORF">IV501_08600</name>
</gene>
<name>A0A934SRL7_9MICO</name>
<dbReference type="EMBL" id="JAEPES010000003">
    <property type="protein sequence ID" value="MBK4347690.1"/>
    <property type="molecule type" value="Genomic_DNA"/>
</dbReference>
<evidence type="ECO:0000256" key="4">
    <source>
        <dbReference type="ARBA" id="ARBA00023136"/>
    </source>
</evidence>
<organism evidence="6 7">
    <name type="scientific">Lacisediminihabitans changchengi</name>
    <dbReference type="NCBI Taxonomy" id="2787634"/>
    <lineage>
        <taxon>Bacteria</taxon>
        <taxon>Bacillati</taxon>
        <taxon>Actinomycetota</taxon>
        <taxon>Actinomycetes</taxon>
        <taxon>Micrococcales</taxon>
        <taxon>Microbacteriaceae</taxon>
        <taxon>Lacisediminihabitans</taxon>
    </lineage>
</organism>
<comment type="subcellular location">
    <subcellularLocation>
        <location evidence="1">Membrane</location>
        <topology evidence="1">Multi-pass membrane protein</topology>
    </subcellularLocation>
</comment>
<keyword evidence="2 5" id="KW-0812">Transmembrane</keyword>
<keyword evidence="4 5" id="KW-0472">Membrane</keyword>
<reference evidence="6" key="1">
    <citation type="submission" date="2021-01" db="EMBL/GenBank/DDBJ databases">
        <title>Lacisediminihabitans sp. nov. strain G11-30, isolated from Antarctic Soil.</title>
        <authorList>
            <person name="Li J."/>
        </authorList>
    </citation>
    <scope>NUCLEOTIDE SEQUENCE</scope>
    <source>
        <strain evidence="6">G11-30</strain>
    </source>
</reference>
<evidence type="ECO:0000256" key="1">
    <source>
        <dbReference type="ARBA" id="ARBA00004141"/>
    </source>
</evidence>
<accession>A0A934SRL7</accession>
<sequence>MLLLLATGGGKLLQASSSLAIRDSLTLTNRTWKTIGALELLAVVGLIVGIWCRSLASSHPSASRC</sequence>
<evidence type="ECO:0000256" key="2">
    <source>
        <dbReference type="ARBA" id="ARBA00022692"/>
    </source>
</evidence>
<evidence type="ECO:0000256" key="5">
    <source>
        <dbReference type="SAM" id="Phobius"/>
    </source>
</evidence>
<dbReference type="Pfam" id="PF13564">
    <property type="entry name" value="DoxX_2"/>
    <property type="match status" value="1"/>
</dbReference>
<evidence type="ECO:0000256" key="3">
    <source>
        <dbReference type="ARBA" id="ARBA00022989"/>
    </source>
</evidence>
<dbReference type="InterPro" id="IPR032808">
    <property type="entry name" value="DoxX"/>
</dbReference>
<dbReference type="Proteomes" id="UP000636458">
    <property type="component" value="Unassembled WGS sequence"/>
</dbReference>
<feature type="transmembrane region" description="Helical" evidence="5">
    <location>
        <begin position="36"/>
        <end position="56"/>
    </location>
</feature>